<sequence>MHLNIKNDEAHKLATELADLTGESLTSAVTLALRERLARERRRRRPDRIAAQLMKIGSRYAALADTGRSPDEILGYDEHGLPK</sequence>
<dbReference type="Proteomes" id="UP000189935">
    <property type="component" value="Chromosome I"/>
</dbReference>
<dbReference type="Pfam" id="PF07704">
    <property type="entry name" value="PSK_trans_fac"/>
    <property type="match status" value="1"/>
</dbReference>
<dbReference type="RefSeq" id="WP_079538386.1">
    <property type="nucleotide sequence ID" value="NZ_LT670844.1"/>
</dbReference>
<reference evidence="1 2" key="1">
    <citation type="submission" date="2016-11" db="EMBL/GenBank/DDBJ databases">
        <authorList>
            <person name="Jaros S."/>
            <person name="Januszkiewicz K."/>
            <person name="Wedrychowicz H."/>
        </authorList>
    </citation>
    <scope>NUCLEOTIDE SEQUENCE [LARGE SCALE GENOMIC DNA]</scope>
    <source>
        <strain evidence="1 2">GAS499</strain>
    </source>
</reference>
<organism evidence="1 2">
    <name type="scientific">Bradyrhizobium lablabi</name>
    <dbReference type="NCBI Taxonomy" id="722472"/>
    <lineage>
        <taxon>Bacteria</taxon>
        <taxon>Pseudomonadati</taxon>
        <taxon>Pseudomonadota</taxon>
        <taxon>Alphaproteobacteria</taxon>
        <taxon>Hyphomicrobiales</taxon>
        <taxon>Nitrobacteraceae</taxon>
        <taxon>Bradyrhizobium</taxon>
    </lineage>
</organism>
<dbReference type="OrthoDB" id="495439at2"/>
<evidence type="ECO:0000313" key="2">
    <source>
        <dbReference type="Proteomes" id="UP000189935"/>
    </source>
</evidence>
<accession>A0A1M6PX66</accession>
<dbReference type="InterPro" id="IPR011660">
    <property type="entry name" value="VapB-like"/>
</dbReference>
<protein>
    <submittedName>
        <fullName evidence="1">Antitoxin VapB</fullName>
    </submittedName>
</protein>
<proteinExistence type="predicted"/>
<name>A0A1M6PX66_9BRAD</name>
<dbReference type="AlphaFoldDB" id="A0A1M6PX66"/>
<dbReference type="EMBL" id="LT670844">
    <property type="protein sequence ID" value="SHK12508.1"/>
    <property type="molecule type" value="Genomic_DNA"/>
</dbReference>
<evidence type="ECO:0000313" key="1">
    <source>
        <dbReference type="EMBL" id="SHK12508.1"/>
    </source>
</evidence>
<gene>
    <name evidence="1" type="ORF">SAMN05444159_2483</name>
</gene>